<accession>A0ACB8K9L3</accession>
<gene>
    <name evidence="1" type="ORF">KPL71_014114</name>
</gene>
<organism evidence="1 2">
    <name type="scientific">Citrus sinensis</name>
    <name type="common">Sweet orange</name>
    <name type="synonym">Citrus aurantium var. sinensis</name>
    <dbReference type="NCBI Taxonomy" id="2711"/>
    <lineage>
        <taxon>Eukaryota</taxon>
        <taxon>Viridiplantae</taxon>
        <taxon>Streptophyta</taxon>
        <taxon>Embryophyta</taxon>
        <taxon>Tracheophyta</taxon>
        <taxon>Spermatophyta</taxon>
        <taxon>Magnoliopsida</taxon>
        <taxon>eudicotyledons</taxon>
        <taxon>Gunneridae</taxon>
        <taxon>Pentapetalae</taxon>
        <taxon>rosids</taxon>
        <taxon>malvids</taxon>
        <taxon>Sapindales</taxon>
        <taxon>Rutaceae</taxon>
        <taxon>Aurantioideae</taxon>
        <taxon>Citrus</taxon>
    </lineage>
</organism>
<evidence type="ECO:0000313" key="2">
    <source>
        <dbReference type="Proteomes" id="UP000829398"/>
    </source>
</evidence>
<dbReference type="EMBL" id="CM039174">
    <property type="protein sequence ID" value="KAH9751013.1"/>
    <property type="molecule type" value="Genomic_DNA"/>
</dbReference>
<proteinExistence type="predicted"/>
<dbReference type="Proteomes" id="UP000829398">
    <property type="component" value="Chromosome 5"/>
</dbReference>
<evidence type="ECO:0000313" key="1">
    <source>
        <dbReference type="EMBL" id="KAH9751013.1"/>
    </source>
</evidence>
<protein>
    <submittedName>
        <fullName evidence="1">Uncharacterized protein</fullName>
    </submittedName>
</protein>
<comment type="caution">
    <text evidence="1">The sequence shown here is derived from an EMBL/GenBank/DDBJ whole genome shotgun (WGS) entry which is preliminary data.</text>
</comment>
<sequence length="715" mass="82381">MRALLVHQGLEETLGEPRTDKKPSKLTDEELQGALDKAHNTLILSLGDGVLRRIILDLEDINVKLEDEDKAIIMLSSLPPSYEHFVDTLLYGRQSITMVIRGSIVVMKGNMHNSLYVLQDTAVTGDVSVSSSLGLDKILMWYLRLGHMSENGLRVLEKHGVFRDDKLGSLEFYEVCVLDDYSRMVWVYVLKRKDEVFEKFKQSKTLVKTQSGKNVKRLKTDNGLEFCNQQFEIFCNQNGKLNQGYHDSLTNEGMKETEDVSESSGGQTEIQDYQLVRDRQRREIKAFKRYAYGHLIAYALTAAHELENDELRTYKEVVSGRDSERWIKAMKEEIESLYKNNTWKLVKKPDNMKVVGCKWIYKIKPGIPRVEPERFKAMLFAKGYTQKEGIDFTEVFSPVRAEYVCLLKKSLYGLKQSPRQWYLRFDSFMLKLCFQRCNLDCCVYYREMFGEKIYLVLYIDDMFIASKNMYQIDLLKQQLRGEFEIKDLGPAKKILGMQPIRDRKSRSLFLTQEDYINKVLDKFEIRTAKPVQTPLPAHFRCLIGTSGYKLMYGGQRAYDSLIVGYVDADYAGDLGKRRSFTGYLFTFDNCTINSKAQLQILVALSTTKAEYTAAAEAIKEAIWLKGMLKELGVEQKSVVIHCDSQSAICLSKNQTHHERTKHIDIKLHFIRLEVLKATVKLQKIHTDNNVADMLTKAIPGAKFMFCLNLASIYSR</sequence>
<keyword evidence="2" id="KW-1185">Reference proteome</keyword>
<reference evidence="2" key="1">
    <citation type="journal article" date="2023" name="Hortic. Res.">
        <title>A chromosome-level phased genome enabling allele-level studies in sweet orange: a case study on citrus Huanglongbing tolerance.</title>
        <authorList>
            <person name="Wu B."/>
            <person name="Yu Q."/>
            <person name="Deng Z."/>
            <person name="Duan Y."/>
            <person name="Luo F."/>
            <person name="Gmitter F. Jr."/>
        </authorList>
    </citation>
    <scope>NUCLEOTIDE SEQUENCE [LARGE SCALE GENOMIC DNA]</scope>
    <source>
        <strain evidence="2">cv. Valencia</strain>
    </source>
</reference>
<name>A0ACB8K9L3_CITSI</name>